<gene>
    <name evidence="1" type="ORF">EVAR_94654_1</name>
</gene>
<proteinExistence type="predicted"/>
<organism evidence="1 2">
    <name type="scientific">Eumeta variegata</name>
    <name type="common">Bagworm moth</name>
    <name type="synonym">Eumeta japonica</name>
    <dbReference type="NCBI Taxonomy" id="151549"/>
    <lineage>
        <taxon>Eukaryota</taxon>
        <taxon>Metazoa</taxon>
        <taxon>Ecdysozoa</taxon>
        <taxon>Arthropoda</taxon>
        <taxon>Hexapoda</taxon>
        <taxon>Insecta</taxon>
        <taxon>Pterygota</taxon>
        <taxon>Neoptera</taxon>
        <taxon>Endopterygota</taxon>
        <taxon>Lepidoptera</taxon>
        <taxon>Glossata</taxon>
        <taxon>Ditrysia</taxon>
        <taxon>Tineoidea</taxon>
        <taxon>Psychidae</taxon>
        <taxon>Oiketicinae</taxon>
        <taxon>Eumeta</taxon>
    </lineage>
</organism>
<dbReference type="Proteomes" id="UP000299102">
    <property type="component" value="Unassembled WGS sequence"/>
</dbReference>
<keyword evidence="2" id="KW-1185">Reference proteome</keyword>
<accession>A0A4C1UVJ5</accession>
<reference evidence="1 2" key="1">
    <citation type="journal article" date="2019" name="Commun. Biol.">
        <title>The bagworm genome reveals a unique fibroin gene that provides high tensile strength.</title>
        <authorList>
            <person name="Kono N."/>
            <person name="Nakamura H."/>
            <person name="Ohtoshi R."/>
            <person name="Tomita M."/>
            <person name="Numata K."/>
            <person name="Arakawa K."/>
        </authorList>
    </citation>
    <scope>NUCLEOTIDE SEQUENCE [LARGE SCALE GENOMIC DNA]</scope>
</reference>
<evidence type="ECO:0000313" key="2">
    <source>
        <dbReference type="Proteomes" id="UP000299102"/>
    </source>
</evidence>
<evidence type="ECO:0000313" key="1">
    <source>
        <dbReference type="EMBL" id="GBP29814.1"/>
    </source>
</evidence>
<dbReference type="EMBL" id="BGZK01000224">
    <property type="protein sequence ID" value="GBP29814.1"/>
    <property type="molecule type" value="Genomic_DNA"/>
</dbReference>
<dbReference type="AlphaFoldDB" id="A0A4C1UVJ5"/>
<comment type="caution">
    <text evidence="1">The sequence shown here is derived from an EMBL/GenBank/DDBJ whole genome shotgun (WGS) entry which is preliminary data.</text>
</comment>
<sequence>MCILDVSVIRSIITRERDANLSFSYREARARSVPDLVERSMLYSVWSILQYKCVTCRLDVDSTPERCEWARRSSGGWKNAIVKCAPDSIPG</sequence>
<name>A0A4C1UVJ5_EUMVA</name>
<protein>
    <submittedName>
        <fullName evidence="1">Uncharacterized protein</fullName>
    </submittedName>
</protein>